<evidence type="ECO:0000313" key="7">
    <source>
        <dbReference type="EMBL" id="KOF01467.1"/>
    </source>
</evidence>
<evidence type="ECO:0000313" key="8">
    <source>
        <dbReference type="Proteomes" id="UP000036908"/>
    </source>
</evidence>
<feature type="chain" id="PRO_5005580017" description="Thioredoxin domain-containing protein" evidence="5">
    <location>
        <begin position="22"/>
        <end position="455"/>
    </location>
</feature>
<keyword evidence="5" id="KW-0732">Signal</keyword>
<dbReference type="PATRIC" id="fig|1566026.4.peg.1896"/>
<evidence type="ECO:0000256" key="5">
    <source>
        <dbReference type="SAM" id="SignalP"/>
    </source>
</evidence>
<dbReference type="EMBL" id="JSVA01000023">
    <property type="protein sequence ID" value="KOF01467.1"/>
    <property type="molecule type" value="Genomic_DNA"/>
</dbReference>
<dbReference type="GO" id="GO:0017004">
    <property type="term" value="P:cytochrome complex assembly"/>
    <property type="evidence" value="ECO:0007669"/>
    <property type="project" value="UniProtKB-KW"/>
</dbReference>
<dbReference type="GO" id="GO:0030313">
    <property type="term" value="C:cell envelope"/>
    <property type="evidence" value="ECO:0007669"/>
    <property type="project" value="UniProtKB-SubCell"/>
</dbReference>
<sequence length="455" mass="51830">MRNIKSPLLFLLAFFIFTSCSSEKEEPSKTVVIQGELINFDNATKTLSARGSLASLTGIQNVELSVDANNRFSTSFVLEEEGYFSLGRNQLYLSPGDSLVVSLDYMDPNKATFEGKGAEVNRYLMDVPFPKSGSYLSGGREVKSPDVQDIVKLAETENAARLTKLENVKNASAKFIEFEKLRLDLDYINTLESFPIYASFKDYFEFSDENWIKAMTPAKEILNEKTANLDQNKYIEHPNFRDMLGVFSNEKFRNSGFFTDFTLTPEMKEFQKTESFLYSLKNAGLVDSIVVQSKTVMAELKNPDYQNAIEYTLSSYNSLDPGHAAYDFVMNTESGEKHPLSQYKGKVIYVDFWATWCGPCIAEEPAYEKLKEDYKGKDIEFLSVSIDTNVKAWENYIQKKGWTDKTYLISQAELADYKINGIPRYLLIDENFNIVTAFAPRPSEEKVRTMIDELL</sequence>
<keyword evidence="4" id="KW-0676">Redox-active center</keyword>
<feature type="domain" description="Thioredoxin" evidence="6">
    <location>
        <begin position="319"/>
        <end position="455"/>
    </location>
</feature>
<dbReference type="PROSITE" id="PS51257">
    <property type="entry name" value="PROKAR_LIPOPROTEIN"/>
    <property type="match status" value="1"/>
</dbReference>
<dbReference type="InterPro" id="IPR050553">
    <property type="entry name" value="Thioredoxin_ResA/DsbE_sf"/>
</dbReference>
<dbReference type="Pfam" id="PF08534">
    <property type="entry name" value="Redoxin"/>
    <property type="match status" value="1"/>
</dbReference>
<name>A0A0L8AGT4_9BACT</name>
<dbReference type="SUPFAM" id="SSF52833">
    <property type="entry name" value="Thioredoxin-like"/>
    <property type="match status" value="1"/>
</dbReference>
<keyword evidence="8" id="KW-1185">Reference proteome</keyword>
<evidence type="ECO:0000256" key="2">
    <source>
        <dbReference type="ARBA" id="ARBA00022748"/>
    </source>
</evidence>
<evidence type="ECO:0000256" key="1">
    <source>
        <dbReference type="ARBA" id="ARBA00004196"/>
    </source>
</evidence>
<evidence type="ECO:0000259" key="6">
    <source>
        <dbReference type="PROSITE" id="PS51352"/>
    </source>
</evidence>
<dbReference type="RefSeq" id="WP_053225010.1">
    <property type="nucleotide sequence ID" value="NZ_JSVA01000023.1"/>
</dbReference>
<dbReference type="InterPro" id="IPR013740">
    <property type="entry name" value="Redoxin"/>
</dbReference>
<gene>
    <name evidence="7" type="ORF">OB69_17275</name>
</gene>
<dbReference type="InterPro" id="IPR013766">
    <property type="entry name" value="Thioredoxin_domain"/>
</dbReference>
<dbReference type="Proteomes" id="UP000036908">
    <property type="component" value="Unassembled WGS sequence"/>
</dbReference>
<dbReference type="CDD" id="cd02966">
    <property type="entry name" value="TlpA_like_family"/>
    <property type="match status" value="1"/>
</dbReference>
<organism evidence="7 8">
    <name type="scientific">Roseivirga seohaensis subsp. aquiponti</name>
    <dbReference type="NCBI Taxonomy" id="1566026"/>
    <lineage>
        <taxon>Bacteria</taxon>
        <taxon>Pseudomonadati</taxon>
        <taxon>Bacteroidota</taxon>
        <taxon>Cytophagia</taxon>
        <taxon>Cytophagales</taxon>
        <taxon>Roseivirgaceae</taxon>
        <taxon>Roseivirga</taxon>
    </lineage>
</organism>
<dbReference type="AlphaFoldDB" id="A0A0L8AGT4"/>
<keyword evidence="2" id="KW-0201">Cytochrome c-type biogenesis</keyword>
<dbReference type="Gene3D" id="3.40.30.10">
    <property type="entry name" value="Glutaredoxin"/>
    <property type="match status" value="1"/>
</dbReference>
<evidence type="ECO:0000256" key="3">
    <source>
        <dbReference type="ARBA" id="ARBA00023157"/>
    </source>
</evidence>
<accession>A0A0L8AGT4</accession>
<dbReference type="GO" id="GO:0016491">
    <property type="term" value="F:oxidoreductase activity"/>
    <property type="evidence" value="ECO:0007669"/>
    <property type="project" value="InterPro"/>
</dbReference>
<feature type="signal peptide" evidence="5">
    <location>
        <begin position="1"/>
        <end position="21"/>
    </location>
</feature>
<dbReference type="OrthoDB" id="6399635at2"/>
<comment type="subcellular location">
    <subcellularLocation>
        <location evidence="1">Cell envelope</location>
    </subcellularLocation>
</comment>
<dbReference type="PANTHER" id="PTHR42852:SF6">
    <property type="entry name" value="THIOL:DISULFIDE INTERCHANGE PROTEIN DSBE"/>
    <property type="match status" value="1"/>
</dbReference>
<dbReference type="PANTHER" id="PTHR42852">
    <property type="entry name" value="THIOL:DISULFIDE INTERCHANGE PROTEIN DSBE"/>
    <property type="match status" value="1"/>
</dbReference>
<evidence type="ECO:0000256" key="4">
    <source>
        <dbReference type="ARBA" id="ARBA00023284"/>
    </source>
</evidence>
<keyword evidence="3" id="KW-1015">Disulfide bond</keyword>
<protein>
    <recommendedName>
        <fullName evidence="6">Thioredoxin domain-containing protein</fullName>
    </recommendedName>
</protein>
<dbReference type="InterPro" id="IPR036249">
    <property type="entry name" value="Thioredoxin-like_sf"/>
</dbReference>
<proteinExistence type="predicted"/>
<dbReference type="PROSITE" id="PS51352">
    <property type="entry name" value="THIOREDOXIN_2"/>
    <property type="match status" value="1"/>
</dbReference>
<reference evidence="8" key="1">
    <citation type="submission" date="2014-11" db="EMBL/GenBank/DDBJ databases">
        <title>Genome sequencing of Roseivirga sp. D-25.</title>
        <authorList>
            <person name="Selvaratnam C."/>
            <person name="Thevarajoo S."/>
            <person name="Goh K.M."/>
            <person name="Eee R."/>
            <person name="Chan K.-G."/>
            <person name="Chong C.S."/>
        </authorList>
    </citation>
    <scope>NUCLEOTIDE SEQUENCE [LARGE SCALE GENOMIC DNA]</scope>
    <source>
        <strain evidence="8">D-25</strain>
    </source>
</reference>
<comment type="caution">
    <text evidence="7">The sequence shown here is derived from an EMBL/GenBank/DDBJ whole genome shotgun (WGS) entry which is preliminary data.</text>
</comment>